<dbReference type="EMBL" id="GG662644">
    <property type="protein sequence ID" value="EAR99161.1"/>
    <property type="molecule type" value="Genomic_DNA"/>
</dbReference>
<evidence type="ECO:0000313" key="3">
    <source>
        <dbReference type="Proteomes" id="UP000009168"/>
    </source>
</evidence>
<accession>Q23R87</accession>
<name>Q23R87_TETTS</name>
<keyword evidence="3" id="KW-1185">Reference proteome</keyword>
<gene>
    <name evidence="2" type="ORF">TTHERM_00390010</name>
</gene>
<dbReference type="GeneID" id="7834828"/>
<proteinExistence type="predicted"/>
<sequence length="359" mass="41261">MNQNIFLPNFNLSLLQSQKHFTDSKLKTNKINISTEIVPSVNQDCLEIKLIVDSPFGQLQISNNIFIRVKEQTSTQNKDLCNLESNRNTLLQNQVEGNDTINQFLGIYDQQSSQCFIQKKQISSQSIEEIDEEEEDKQKSTAPNSPNQQKYSASTSNSPASLQARFEDFQVDNANIEYTETEESQKIEEIRTKSQTILTSSSMSTTSLIIEDESEEFNTSQNDDVQSTFIKSEKKNSVKNVLKAFGNFIINMNENQNDEIVEQSSFKSVEDLKKRYLRYNKNQSYNNSLVCKIIQHQQYGIVFKHFINNYASSWLERSDVGDKASHETFINFCKSACEDHELLNCLKIIKKKHLKLSSC</sequence>
<dbReference type="RefSeq" id="XP_001019406.1">
    <property type="nucleotide sequence ID" value="XM_001019406.1"/>
</dbReference>
<dbReference type="KEGG" id="tet:TTHERM_00390010"/>
<evidence type="ECO:0000256" key="1">
    <source>
        <dbReference type="SAM" id="MobiDB-lite"/>
    </source>
</evidence>
<dbReference type="InParanoid" id="Q23R87"/>
<protein>
    <submittedName>
        <fullName evidence="2">Uncharacterized protein</fullName>
    </submittedName>
</protein>
<dbReference type="Pfam" id="PF14536">
    <property type="entry name" value="DUF4441"/>
    <property type="match status" value="1"/>
</dbReference>
<dbReference type="InterPro" id="IPR028008">
    <property type="entry name" value="DUF4441"/>
</dbReference>
<evidence type="ECO:0000313" key="2">
    <source>
        <dbReference type="EMBL" id="EAR99161.1"/>
    </source>
</evidence>
<reference evidence="3" key="1">
    <citation type="journal article" date="2006" name="PLoS Biol.">
        <title>Macronuclear genome sequence of the ciliate Tetrahymena thermophila, a model eukaryote.</title>
        <authorList>
            <person name="Eisen J.A."/>
            <person name="Coyne R.S."/>
            <person name="Wu M."/>
            <person name="Wu D."/>
            <person name="Thiagarajan M."/>
            <person name="Wortman J.R."/>
            <person name="Badger J.H."/>
            <person name="Ren Q."/>
            <person name="Amedeo P."/>
            <person name="Jones K.M."/>
            <person name="Tallon L.J."/>
            <person name="Delcher A.L."/>
            <person name="Salzberg S.L."/>
            <person name="Silva J.C."/>
            <person name="Haas B.J."/>
            <person name="Majoros W.H."/>
            <person name="Farzad M."/>
            <person name="Carlton J.M."/>
            <person name="Smith R.K. Jr."/>
            <person name="Garg J."/>
            <person name="Pearlman R.E."/>
            <person name="Karrer K.M."/>
            <person name="Sun L."/>
            <person name="Manning G."/>
            <person name="Elde N.C."/>
            <person name="Turkewitz A.P."/>
            <person name="Asai D.J."/>
            <person name="Wilkes D.E."/>
            <person name="Wang Y."/>
            <person name="Cai H."/>
            <person name="Collins K."/>
            <person name="Stewart B.A."/>
            <person name="Lee S.R."/>
            <person name="Wilamowska K."/>
            <person name="Weinberg Z."/>
            <person name="Ruzzo W.L."/>
            <person name="Wloga D."/>
            <person name="Gaertig J."/>
            <person name="Frankel J."/>
            <person name="Tsao C.-C."/>
            <person name="Gorovsky M.A."/>
            <person name="Keeling P.J."/>
            <person name="Waller R.F."/>
            <person name="Patron N.J."/>
            <person name="Cherry J.M."/>
            <person name="Stover N.A."/>
            <person name="Krieger C.J."/>
            <person name="del Toro C."/>
            <person name="Ryder H.F."/>
            <person name="Williamson S.C."/>
            <person name="Barbeau R.A."/>
            <person name="Hamilton E.P."/>
            <person name="Orias E."/>
        </authorList>
    </citation>
    <scope>NUCLEOTIDE SEQUENCE [LARGE SCALE GENOMIC DNA]</scope>
    <source>
        <strain evidence="3">SB210</strain>
    </source>
</reference>
<feature type="region of interest" description="Disordered" evidence="1">
    <location>
        <begin position="126"/>
        <end position="159"/>
    </location>
</feature>
<dbReference type="AlphaFoldDB" id="Q23R87"/>
<dbReference type="HOGENOM" id="CLU_772729_0_0_1"/>
<dbReference type="Proteomes" id="UP000009168">
    <property type="component" value="Unassembled WGS sequence"/>
</dbReference>
<feature type="compositionally biased region" description="Polar residues" evidence="1">
    <location>
        <begin position="141"/>
        <end position="159"/>
    </location>
</feature>
<organism evidence="2 3">
    <name type="scientific">Tetrahymena thermophila (strain SB210)</name>
    <dbReference type="NCBI Taxonomy" id="312017"/>
    <lineage>
        <taxon>Eukaryota</taxon>
        <taxon>Sar</taxon>
        <taxon>Alveolata</taxon>
        <taxon>Ciliophora</taxon>
        <taxon>Intramacronucleata</taxon>
        <taxon>Oligohymenophorea</taxon>
        <taxon>Hymenostomatida</taxon>
        <taxon>Tetrahymenina</taxon>
        <taxon>Tetrahymenidae</taxon>
        <taxon>Tetrahymena</taxon>
    </lineage>
</organism>